<dbReference type="OrthoDB" id="431610at2759"/>
<dbReference type="EMBL" id="CAMXCT010006113">
    <property type="protein sequence ID" value="CAI4013972.1"/>
    <property type="molecule type" value="Genomic_DNA"/>
</dbReference>
<evidence type="ECO:0000313" key="2">
    <source>
        <dbReference type="EMBL" id="CAI4013972.1"/>
    </source>
</evidence>
<keyword evidence="1" id="KW-0472">Membrane</keyword>
<comment type="caution">
    <text evidence="2">The sequence shown here is derived from an EMBL/GenBank/DDBJ whole genome shotgun (WGS) entry which is preliminary data.</text>
</comment>
<dbReference type="EMBL" id="CAMXCT030006113">
    <property type="protein sequence ID" value="CAL4801284.1"/>
    <property type="molecule type" value="Genomic_DNA"/>
</dbReference>
<organism evidence="2">
    <name type="scientific">Cladocopium goreaui</name>
    <dbReference type="NCBI Taxonomy" id="2562237"/>
    <lineage>
        <taxon>Eukaryota</taxon>
        <taxon>Sar</taxon>
        <taxon>Alveolata</taxon>
        <taxon>Dinophyceae</taxon>
        <taxon>Suessiales</taxon>
        <taxon>Symbiodiniaceae</taxon>
        <taxon>Cladocopium</taxon>
    </lineage>
</organism>
<evidence type="ECO:0000256" key="1">
    <source>
        <dbReference type="SAM" id="Phobius"/>
    </source>
</evidence>
<dbReference type="EMBL" id="CAMXCT020006113">
    <property type="protein sequence ID" value="CAL1167347.1"/>
    <property type="molecule type" value="Genomic_DNA"/>
</dbReference>
<feature type="transmembrane region" description="Helical" evidence="1">
    <location>
        <begin position="475"/>
        <end position="492"/>
    </location>
</feature>
<proteinExistence type="predicted"/>
<keyword evidence="4" id="KW-1185">Reference proteome</keyword>
<feature type="transmembrane region" description="Helical" evidence="1">
    <location>
        <begin position="12"/>
        <end position="36"/>
    </location>
</feature>
<reference evidence="2" key="1">
    <citation type="submission" date="2022-10" db="EMBL/GenBank/DDBJ databases">
        <authorList>
            <person name="Chen Y."/>
            <person name="Dougan E. K."/>
            <person name="Chan C."/>
            <person name="Rhodes N."/>
            <person name="Thang M."/>
        </authorList>
    </citation>
    <scope>NUCLEOTIDE SEQUENCE</scope>
</reference>
<keyword evidence="1" id="KW-0812">Transmembrane</keyword>
<evidence type="ECO:0000313" key="3">
    <source>
        <dbReference type="EMBL" id="CAL4801284.1"/>
    </source>
</evidence>
<reference evidence="3 4" key="2">
    <citation type="submission" date="2024-05" db="EMBL/GenBank/DDBJ databases">
        <authorList>
            <person name="Chen Y."/>
            <person name="Shah S."/>
            <person name="Dougan E. K."/>
            <person name="Thang M."/>
            <person name="Chan C."/>
        </authorList>
    </citation>
    <scope>NUCLEOTIDE SEQUENCE [LARGE SCALE GENOMIC DNA]</scope>
</reference>
<name>A0A9P1DP16_9DINO</name>
<feature type="transmembrane region" description="Helical" evidence="1">
    <location>
        <begin position="112"/>
        <end position="133"/>
    </location>
</feature>
<feature type="transmembrane region" description="Helical" evidence="1">
    <location>
        <begin position="498"/>
        <end position="517"/>
    </location>
</feature>
<evidence type="ECO:0000313" key="4">
    <source>
        <dbReference type="Proteomes" id="UP001152797"/>
    </source>
</evidence>
<keyword evidence="1" id="KW-1133">Transmembrane helix</keyword>
<accession>A0A9P1DP16</accession>
<dbReference type="Proteomes" id="UP001152797">
    <property type="component" value="Unassembled WGS sequence"/>
</dbReference>
<sequence>MLFTVGSDLGSTLSGMFYGIIGSFWALLVNWIFLGFFPGGYTGENTSVFWIALAVIFIYTFLMIALKVPETMRFWALISFTGGYAMNLVNPADNGEPKSSNWQLSEQGYAENAFITYILGGVLALVIFAIPFLTSLKQSQTRVASWRQKKKIGTRQHSRELVKYYSRNKKTLKIFDIKEHFQSLGRRLDEADALGGNSWYESCGKSSRRAMTQKLFNLQKNLMEYAEPLLEVVIDEDFKESHTMMMSKMKGPMEKVVDGTMTIVSKLILAAEDGKIDEAERKDLQELSGENAGNWIEDEMDDLPRLVAALQSQVEQGSKMVGREGHKSIQDETLGEHYVSLTICRMAQLVLDEAEKFLHPEGDLEDDWSESFKKSCTGLINYDRGDLKWAARSSLCLLVNFMIGLYGSLATREGAPKNGGPLGWCDTAAIDRWKENGGKEPECMIHKYTAGLASINVVLMSRYSAGTIKAALDRVAAVVFASVVGTLGYTALGWCTDVYRVCTVVVIFFVTWGFMYMKYDGSGDTAGIAQRLAAITVASLMADCSNEASTPATFSGKFHELSDIIIGALEKIWDVRCLKSPAVMGIKFGGMMGIQWIEPCMFLGCV</sequence>
<feature type="transmembrane region" description="Helical" evidence="1">
    <location>
        <begin position="48"/>
        <end position="66"/>
    </location>
</feature>
<dbReference type="AlphaFoldDB" id="A0A9P1DP16"/>
<gene>
    <name evidence="2" type="ORF">C1SCF055_LOCUS38905</name>
</gene>
<protein>
    <submittedName>
        <fullName evidence="3">Peptide deformylase</fullName>
    </submittedName>
</protein>